<evidence type="ECO:0000256" key="2">
    <source>
        <dbReference type="SAM" id="MobiDB-lite"/>
    </source>
</evidence>
<evidence type="ECO:0000256" key="3">
    <source>
        <dbReference type="SAM" id="Phobius"/>
    </source>
</evidence>
<evidence type="ECO:0000313" key="4">
    <source>
        <dbReference type="EMBL" id="EOT82968.1"/>
    </source>
</evidence>
<dbReference type="AlphaFoldDB" id="S0KM19"/>
<evidence type="ECO:0000256" key="1">
    <source>
        <dbReference type="SAM" id="Coils"/>
    </source>
</evidence>
<dbReference type="Proteomes" id="UP000015961">
    <property type="component" value="Unassembled WGS sequence"/>
</dbReference>
<name>S0KM19_9ENTE</name>
<comment type="caution">
    <text evidence="4">The sequence shown here is derived from an EMBL/GenBank/DDBJ whole genome shotgun (WGS) entry which is preliminary data.</text>
</comment>
<dbReference type="PATRIC" id="fig|1140003.3.peg.1927"/>
<keyword evidence="3" id="KW-1133">Transmembrane helix</keyword>
<feature type="coiled-coil region" evidence="1">
    <location>
        <begin position="43"/>
        <end position="77"/>
    </location>
</feature>
<gene>
    <name evidence="4" type="ORF">I573_02081</name>
</gene>
<keyword evidence="1" id="KW-0175">Coiled coil</keyword>
<keyword evidence="3" id="KW-0472">Membrane</keyword>
<organism evidence="4 5">
    <name type="scientific">Enterococcus sulfureus ATCC 49903</name>
    <dbReference type="NCBI Taxonomy" id="1140003"/>
    <lineage>
        <taxon>Bacteria</taxon>
        <taxon>Bacillati</taxon>
        <taxon>Bacillota</taxon>
        <taxon>Bacilli</taxon>
        <taxon>Lactobacillales</taxon>
        <taxon>Enterococcaceae</taxon>
        <taxon>Enterococcus</taxon>
    </lineage>
</organism>
<feature type="transmembrane region" description="Helical" evidence="3">
    <location>
        <begin position="7"/>
        <end position="29"/>
    </location>
</feature>
<protein>
    <recommendedName>
        <fullName evidence="6">Sortase</fullName>
    </recommendedName>
</protein>
<dbReference type="RefSeq" id="WP_016186432.1">
    <property type="nucleotide sequence ID" value="NZ_ASWO01000007.1"/>
</dbReference>
<feature type="compositionally biased region" description="Basic and acidic residues" evidence="2">
    <location>
        <begin position="103"/>
        <end position="112"/>
    </location>
</feature>
<proteinExistence type="predicted"/>
<sequence>MFTSKKMITVIIGITLGFLVTITICFFMIKPYVHTARDIYFQFRLQEQQLTKQQTVIEQLQQDYQQSKQEFSNQLTDRFTTIPEQTTISSDDSATKHSFSRVDQTEETRFPPEKTMASTSIKNELIIKDLRAPIDSYTEEGGQVPTYTPYAYHWKLPQLVQHDYILIDHTNTTGIAEHVLALNIGDLVSINETLYQVHQIQTIYPNQYASDFCDFSYPAFLQTCYTDNANQGMRLVTLKTKEL</sequence>
<evidence type="ECO:0008006" key="6">
    <source>
        <dbReference type="Google" id="ProtNLM"/>
    </source>
</evidence>
<dbReference type="OrthoDB" id="2152070at2"/>
<dbReference type="EMBL" id="ASWO01000007">
    <property type="protein sequence ID" value="EOT82968.1"/>
    <property type="molecule type" value="Genomic_DNA"/>
</dbReference>
<accession>S0KM19</accession>
<keyword evidence="3" id="KW-0812">Transmembrane</keyword>
<keyword evidence="5" id="KW-1185">Reference proteome</keyword>
<reference evidence="4 5" key="1">
    <citation type="submission" date="2013-03" db="EMBL/GenBank/DDBJ databases">
        <title>The Genome Sequence of Enterococcus sulfureus ATCC_49903 (PacBio/Illumina hybrid assembly).</title>
        <authorList>
            <consortium name="The Broad Institute Genomics Platform"/>
            <consortium name="The Broad Institute Genome Sequencing Center for Infectious Disease"/>
            <person name="Earl A."/>
            <person name="Russ C."/>
            <person name="Gilmore M."/>
            <person name="Surin D."/>
            <person name="Walker B."/>
            <person name="Young S."/>
            <person name="Zeng Q."/>
            <person name="Gargeya S."/>
            <person name="Fitzgerald M."/>
            <person name="Haas B."/>
            <person name="Abouelleil A."/>
            <person name="Allen A.W."/>
            <person name="Alvarado L."/>
            <person name="Arachchi H.M."/>
            <person name="Berlin A.M."/>
            <person name="Chapman S.B."/>
            <person name="Gainer-Dewar J."/>
            <person name="Goldberg J."/>
            <person name="Griggs A."/>
            <person name="Gujja S."/>
            <person name="Hansen M."/>
            <person name="Howarth C."/>
            <person name="Imamovic A."/>
            <person name="Ireland A."/>
            <person name="Larimer J."/>
            <person name="McCowan C."/>
            <person name="Murphy C."/>
            <person name="Pearson M."/>
            <person name="Poon T.W."/>
            <person name="Priest M."/>
            <person name="Roberts A."/>
            <person name="Saif S."/>
            <person name="Shea T."/>
            <person name="Sisk P."/>
            <person name="Sykes S."/>
            <person name="Wortman J."/>
            <person name="Nusbaum C."/>
            <person name="Birren B."/>
        </authorList>
    </citation>
    <scope>NUCLEOTIDE SEQUENCE [LARGE SCALE GENOMIC DNA]</scope>
    <source>
        <strain evidence="4 5">ATCC 49903</strain>
    </source>
</reference>
<feature type="region of interest" description="Disordered" evidence="2">
    <location>
        <begin position="86"/>
        <end position="115"/>
    </location>
</feature>
<evidence type="ECO:0000313" key="5">
    <source>
        <dbReference type="Proteomes" id="UP000015961"/>
    </source>
</evidence>